<organism evidence="1 2">
    <name type="scientific">Acinetobacter pittii</name>
    <name type="common">Acinetobacter genomosp. 3</name>
    <dbReference type="NCBI Taxonomy" id="48296"/>
    <lineage>
        <taxon>Bacteria</taxon>
        <taxon>Pseudomonadati</taxon>
        <taxon>Pseudomonadota</taxon>
        <taxon>Gammaproteobacteria</taxon>
        <taxon>Moraxellales</taxon>
        <taxon>Moraxellaceae</taxon>
        <taxon>Acinetobacter</taxon>
        <taxon>Acinetobacter calcoaceticus/baumannii complex</taxon>
    </lineage>
</organism>
<dbReference type="EMBL" id="CP015145">
    <property type="protein sequence ID" value="AMX17940.1"/>
    <property type="molecule type" value="Genomic_DNA"/>
</dbReference>
<sequence>MIPLAIDIFDKKLTFKAYSFLYKNLIIPMLYQEKVKLKQMSFVISYLYDFFYAFHIDELNNK</sequence>
<dbReference type="Proteomes" id="UP000076152">
    <property type="component" value="Chromosome"/>
</dbReference>
<dbReference type="AlphaFoldDB" id="A0AB33B7U0"/>
<proteinExistence type="predicted"/>
<evidence type="ECO:0000313" key="1">
    <source>
        <dbReference type="EMBL" id="AMX17940.1"/>
    </source>
</evidence>
<reference evidence="1 2" key="1">
    <citation type="submission" date="2016-04" db="EMBL/GenBank/DDBJ databases">
        <title>Complete genome sequencing of OXA-72 bearing Acinetobacter pittii strain IEC338SC.</title>
        <authorList>
            <person name="Brasiliense D.M."/>
            <person name="Lima K.V."/>
            <person name="Souza C.O."/>
            <person name="Dutra L.G."/>
            <person name="Mamizuka E.M."/>
            <person name="Perez-Chaparro P.J."/>
            <person name="McCulloch J.A."/>
        </authorList>
    </citation>
    <scope>NUCLEOTIDE SEQUENCE [LARGE SCALE GENOMIC DNA]</scope>
    <source>
        <strain evidence="1 2">IEC338SC</strain>
    </source>
</reference>
<name>A0AB33B7U0_ACIPI</name>
<accession>A0AB33B7U0</accession>
<evidence type="ECO:0000313" key="2">
    <source>
        <dbReference type="Proteomes" id="UP000076152"/>
    </source>
</evidence>
<gene>
    <name evidence="1" type="ORF">IEC338SC_0776</name>
</gene>
<protein>
    <submittedName>
        <fullName evidence="1">Uncharacterized protein</fullName>
    </submittedName>
</protein>